<proteinExistence type="predicted"/>
<sequence>MTTLKAFFMKNYWRFSFSAKNAVKSLLAVFAVIWLATEIAAFFSGAIGDGIKANWPYFFLIGLLWTIWESRPRLAMTERVAGKDATIEIRVGDCFELDGALVIGSNADFRSAGIDRASLQAQFADRYCDSSERLGTMLEGALAGEPHSWRTTAGGRVKTYDIGTVARLDAGGRVAYFTAIAELNEYGKAHSSPGHIEAALAKLWSYLAHRGGMGPLVVPVLGSGLSRVGVTRLELIQTIVRSFLAACEARKFTEKLTIVIHPRDFRDHEIDWEELRFFLRYACKYYETGVRASDAARGAGALKR</sequence>
<dbReference type="RefSeq" id="WP_110841292.1">
    <property type="nucleotide sequence ID" value="NZ_QJVJ01000007.1"/>
</dbReference>
<evidence type="ECO:0000313" key="4">
    <source>
        <dbReference type="Proteomes" id="UP000247476"/>
    </source>
</evidence>
<gene>
    <name evidence="3" type="ORF">DLM86_17290</name>
</gene>
<feature type="domain" description="Thoeris protein ThsA Macro" evidence="2">
    <location>
        <begin position="87"/>
        <end position="261"/>
    </location>
</feature>
<name>A0A2V5KGX8_9BACL</name>
<accession>A0A2V5KGX8</accession>
<reference evidence="3 4" key="1">
    <citation type="submission" date="2018-05" db="EMBL/GenBank/DDBJ databases">
        <title>Paenibacillus flagellatus sp. nov., isolated from selenium mineral soil.</title>
        <authorList>
            <person name="Dai X."/>
        </authorList>
    </citation>
    <scope>NUCLEOTIDE SEQUENCE [LARGE SCALE GENOMIC DNA]</scope>
    <source>
        <strain evidence="3 4">DXL2</strain>
    </source>
</reference>
<evidence type="ECO:0000313" key="3">
    <source>
        <dbReference type="EMBL" id="PYI53520.1"/>
    </source>
</evidence>
<feature type="transmembrane region" description="Helical" evidence="1">
    <location>
        <begin position="51"/>
        <end position="68"/>
    </location>
</feature>
<dbReference type="Pfam" id="PF20016">
    <property type="entry name" value="ThsA_Macro"/>
    <property type="match status" value="1"/>
</dbReference>
<keyword evidence="4" id="KW-1185">Reference proteome</keyword>
<dbReference type="Proteomes" id="UP000247476">
    <property type="component" value="Unassembled WGS sequence"/>
</dbReference>
<dbReference type="EMBL" id="QJVJ01000007">
    <property type="protein sequence ID" value="PYI53520.1"/>
    <property type="molecule type" value="Genomic_DNA"/>
</dbReference>
<protein>
    <recommendedName>
        <fullName evidence="2">Thoeris protein ThsA Macro domain-containing protein</fullName>
    </recommendedName>
</protein>
<dbReference type="AlphaFoldDB" id="A0A2V5KGX8"/>
<keyword evidence="1" id="KW-0812">Transmembrane</keyword>
<evidence type="ECO:0000259" key="2">
    <source>
        <dbReference type="Pfam" id="PF20016"/>
    </source>
</evidence>
<evidence type="ECO:0000256" key="1">
    <source>
        <dbReference type="SAM" id="Phobius"/>
    </source>
</evidence>
<comment type="caution">
    <text evidence="3">The sequence shown here is derived from an EMBL/GenBank/DDBJ whole genome shotgun (WGS) entry which is preliminary data.</text>
</comment>
<keyword evidence="1" id="KW-1133">Transmembrane helix</keyword>
<organism evidence="3 4">
    <name type="scientific">Paenibacillus flagellatus</name>
    <dbReference type="NCBI Taxonomy" id="2211139"/>
    <lineage>
        <taxon>Bacteria</taxon>
        <taxon>Bacillati</taxon>
        <taxon>Bacillota</taxon>
        <taxon>Bacilli</taxon>
        <taxon>Bacillales</taxon>
        <taxon>Paenibacillaceae</taxon>
        <taxon>Paenibacillus</taxon>
    </lineage>
</organism>
<dbReference type="InterPro" id="IPR045535">
    <property type="entry name" value="ThsA_Macro"/>
</dbReference>
<keyword evidence="1" id="KW-0472">Membrane</keyword>
<dbReference type="OrthoDB" id="2606558at2"/>